<evidence type="ECO:0000313" key="1">
    <source>
        <dbReference type="EMBL" id="WWQ67137.1"/>
    </source>
</evidence>
<gene>
    <name evidence="1" type="ORF">V2W30_29990</name>
</gene>
<sequence>MGEKPENSKDGQGEPEEKKRLDLSVPQVAGSAVAAVVAAKLASSFGVYGTILGAGLVSALATCGGTVFQHFFKRTGEQIRDVAVHTKPKARQVPVTADGRPVPRTFRSDDAMDATKAMATGARPPAARPATGALPTTTTWGTPPAAEQQISVDRHMSDDAGTQLLDTGAVADLLPDTFEKTQLLDTTDPEKTRFLGTVDPEKTQLLRSDAVDEATRLLRPASEPSQPPLPSEEFTDGTVHRTRMKSWKRPLIAAAVVFGVTMGGITTYELVSGQSFSGDSGSTTFHDAFSGRSSSGGDDPTPSTSQTPSGDSSTGSDDGSRQNGDDSSTDGSTAPTPTPSDGTGTGSDTGSDSDSGSGGDSGADSGDSDTTPTPTPTPTPSQSTGSGADTGSGSGFGETPAE</sequence>
<dbReference type="Proteomes" id="UP001432251">
    <property type="component" value="Chromosome"/>
</dbReference>
<evidence type="ECO:0000313" key="2">
    <source>
        <dbReference type="Proteomes" id="UP001432251"/>
    </source>
</evidence>
<proteinExistence type="predicted"/>
<organism evidence="1 2">
    <name type="scientific">Streptomyces citrinus</name>
    <dbReference type="NCBI Taxonomy" id="3118173"/>
    <lineage>
        <taxon>Bacteria</taxon>
        <taxon>Bacillati</taxon>
        <taxon>Actinomycetota</taxon>
        <taxon>Actinomycetes</taxon>
        <taxon>Kitasatosporales</taxon>
        <taxon>Streptomycetaceae</taxon>
        <taxon>Streptomyces</taxon>
    </lineage>
</organism>
<accession>A0ACD5AIR8</accession>
<name>A0ACD5AIR8_9ACTN</name>
<keyword evidence="2" id="KW-1185">Reference proteome</keyword>
<reference evidence="1" key="1">
    <citation type="journal article" date="2025" name="Int. J. Syst. Evol. Microbiol.">
        <title>Streptomyces citrinus sp. nov., with yellow diffusible pigment.</title>
        <authorList>
            <person name="He Y."/>
            <person name="Yang E."/>
            <person name="Xu J."/>
            <person name="Sun Y."/>
            <person name="Sun L."/>
        </authorList>
    </citation>
    <scope>NUCLEOTIDE SEQUENCE</scope>
    <source>
        <strain evidence="1">Q6</strain>
    </source>
</reference>
<dbReference type="EMBL" id="CP146022">
    <property type="protein sequence ID" value="WWQ67137.1"/>
    <property type="molecule type" value="Genomic_DNA"/>
</dbReference>
<protein>
    <submittedName>
        <fullName evidence="1">Uncharacterized protein</fullName>
    </submittedName>
</protein>